<dbReference type="InterPro" id="IPR010093">
    <property type="entry name" value="SinI_DNA-bd"/>
</dbReference>
<dbReference type="AlphaFoldDB" id="A4BC01"/>
<reference evidence="2 3" key="1">
    <citation type="submission" date="2006-02" db="EMBL/GenBank/DDBJ databases">
        <authorList>
            <person name="Pinhassi J."/>
            <person name="Pedros-Alio C."/>
            <person name="Ferriera S."/>
            <person name="Johnson J."/>
            <person name="Kravitz S."/>
            <person name="Halpern A."/>
            <person name="Remington K."/>
            <person name="Beeson K."/>
            <person name="Tran B."/>
            <person name="Rogers Y.-H."/>
            <person name="Friedman R."/>
            <person name="Venter J.C."/>
        </authorList>
    </citation>
    <scope>NUCLEOTIDE SEQUENCE [LARGE SCALE GENOMIC DNA]</scope>
    <source>
        <strain evidence="2 3">MED297</strain>
    </source>
</reference>
<dbReference type="Gene3D" id="1.10.1660.10">
    <property type="match status" value="1"/>
</dbReference>
<name>A4BC01_9GAMM</name>
<feature type="domain" description="Helix-turn-helix" evidence="1">
    <location>
        <begin position="6"/>
        <end position="51"/>
    </location>
</feature>
<protein>
    <recommendedName>
        <fullName evidence="1">Helix-turn-helix domain-containing protein</fullName>
    </recommendedName>
</protein>
<dbReference type="InterPro" id="IPR009061">
    <property type="entry name" value="DNA-bd_dom_put_sf"/>
</dbReference>
<dbReference type="Proteomes" id="UP000005953">
    <property type="component" value="Unassembled WGS sequence"/>
</dbReference>
<dbReference type="OrthoDB" id="6267724at2"/>
<keyword evidence="3" id="KW-1185">Reference proteome</keyword>
<evidence type="ECO:0000313" key="3">
    <source>
        <dbReference type="Proteomes" id="UP000005953"/>
    </source>
</evidence>
<dbReference type="STRING" id="314283.MED297_01655"/>
<comment type="caution">
    <text evidence="2">The sequence shown here is derived from an EMBL/GenBank/DDBJ whole genome shotgun (WGS) entry which is preliminary data.</text>
</comment>
<proteinExistence type="predicted"/>
<dbReference type="RefSeq" id="WP_008046785.1">
    <property type="nucleotide sequence ID" value="NZ_CH724153.1"/>
</dbReference>
<dbReference type="HOGENOM" id="CLU_205285_0_0_6"/>
<evidence type="ECO:0000259" key="1">
    <source>
        <dbReference type="Pfam" id="PF12728"/>
    </source>
</evidence>
<dbReference type="InterPro" id="IPR041657">
    <property type="entry name" value="HTH_17"/>
</dbReference>
<dbReference type="NCBIfam" id="TIGR01764">
    <property type="entry name" value="excise"/>
    <property type="match status" value="1"/>
</dbReference>
<dbReference type="EMBL" id="AAOE01000004">
    <property type="protein sequence ID" value="EAR10486.1"/>
    <property type="molecule type" value="Genomic_DNA"/>
</dbReference>
<organism evidence="2 3">
    <name type="scientific">Reinekea blandensis MED297</name>
    <dbReference type="NCBI Taxonomy" id="314283"/>
    <lineage>
        <taxon>Bacteria</taxon>
        <taxon>Pseudomonadati</taxon>
        <taxon>Pseudomonadota</taxon>
        <taxon>Gammaproteobacteria</taxon>
        <taxon>Oceanospirillales</taxon>
        <taxon>Saccharospirillaceae</taxon>
        <taxon>Reinekea</taxon>
    </lineage>
</organism>
<gene>
    <name evidence="2" type="ORF">MED297_01655</name>
</gene>
<evidence type="ECO:0000313" key="2">
    <source>
        <dbReference type="EMBL" id="EAR10486.1"/>
    </source>
</evidence>
<sequence length="60" mass="7058">MSDQHFTIDQAAKLLGVTEVTLKRYIRENLLPTEDVQGMKMLPKDAVQRYKAIQDRLQRR</sequence>
<dbReference type="Pfam" id="PF12728">
    <property type="entry name" value="HTH_17"/>
    <property type="match status" value="1"/>
</dbReference>
<dbReference type="GO" id="GO:0003677">
    <property type="term" value="F:DNA binding"/>
    <property type="evidence" value="ECO:0007669"/>
    <property type="project" value="InterPro"/>
</dbReference>
<dbReference type="SUPFAM" id="SSF46955">
    <property type="entry name" value="Putative DNA-binding domain"/>
    <property type="match status" value="1"/>
</dbReference>
<accession>A4BC01</accession>